<keyword evidence="2 6" id="KW-0812">Transmembrane</keyword>
<evidence type="ECO:0000256" key="5">
    <source>
        <dbReference type="SAM" id="MobiDB-lite"/>
    </source>
</evidence>
<dbReference type="AlphaFoldDB" id="A0A151GJA7"/>
<dbReference type="PANTHER" id="PTHR15549">
    <property type="entry name" value="PAIRED IMMUNOGLOBULIN-LIKE TYPE 2 RECEPTOR"/>
    <property type="match status" value="1"/>
</dbReference>
<evidence type="ECO:0000256" key="7">
    <source>
        <dbReference type="SAM" id="SignalP"/>
    </source>
</evidence>
<reference evidence="9 10" key="1">
    <citation type="journal article" date="2016" name="Sci. Rep.">
        <title>Insights into Adaptations to a Near-Obligate Nematode Endoparasitic Lifestyle from the Finished Genome of Drechmeria coniospora.</title>
        <authorList>
            <person name="Zhang L."/>
            <person name="Zhou Z."/>
            <person name="Guo Q."/>
            <person name="Fokkens L."/>
            <person name="Miskei M."/>
            <person name="Pocsi I."/>
            <person name="Zhang W."/>
            <person name="Chen M."/>
            <person name="Wang L."/>
            <person name="Sun Y."/>
            <person name="Donzelli B.G."/>
            <person name="Gibson D.M."/>
            <person name="Nelson D.R."/>
            <person name="Luo J.G."/>
            <person name="Rep M."/>
            <person name="Liu H."/>
            <person name="Yang S."/>
            <person name="Wang J."/>
            <person name="Krasnoff S.B."/>
            <person name="Xu Y."/>
            <person name="Molnar I."/>
            <person name="Lin M."/>
        </authorList>
    </citation>
    <scope>NUCLEOTIDE SEQUENCE [LARGE SCALE GENOMIC DNA]</scope>
    <source>
        <strain evidence="9 10">ARSEF 6962</strain>
    </source>
</reference>
<feature type="transmembrane region" description="Helical" evidence="6">
    <location>
        <begin position="204"/>
        <end position="226"/>
    </location>
</feature>
<feature type="region of interest" description="Disordered" evidence="5">
    <location>
        <begin position="154"/>
        <end position="198"/>
    </location>
</feature>
<evidence type="ECO:0000256" key="3">
    <source>
        <dbReference type="ARBA" id="ARBA00022989"/>
    </source>
</evidence>
<dbReference type="Proteomes" id="UP000076580">
    <property type="component" value="Chromosome 02"/>
</dbReference>
<accession>A0A151GJA7</accession>
<dbReference type="PROSITE" id="PS51212">
    <property type="entry name" value="WSC"/>
    <property type="match status" value="1"/>
</dbReference>
<keyword evidence="7" id="KW-0732">Signal</keyword>
<gene>
    <name evidence="9" type="ORF">DCS_04197</name>
</gene>
<feature type="domain" description="WSC" evidence="8">
    <location>
        <begin position="55"/>
        <end position="146"/>
    </location>
</feature>
<proteinExistence type="predicted"/>
<dbReference type="Pfam" id="PF01822">
    <property type="entry name" value="WSC"/>
    <property type="match status" value="1"/>
</dbReference>
<dbReference type="InterPro" id="IPR002889">
    <property type="entry name" value="WSC_carb-bd"/>
</dbReference>
<keyword evidence="4 6" id="KW-0472">Membrane</keyword>
<evidence type="ECO:0000313" key="10">
    <source>
        <dbReference type="Proteomes" id="UP000076580"/>
    </source>
</evidence>
<dbReference type="STRING" id="98403.A0A151GJA7"/>
<dbReference type="GO" id="GO:0071944">
    <property type="term" value="C:cell periphery"/>
    <property type="evidence" value="ECO:0007669"/>
    <property type="project" value="UniProtKB-ARBA"/>
</dbReference>
<feature type="signal peptide" evidence="7">
    <location>
        <begin position="1"/>
        <end position="19"/>
    </location>
</feature>
<dbReference type="InParanoid" id="A0A151GJA7"/>
<evidence type="ECO:0000256" key="4">
    <source>
        <dbReference type="ARBA" id="ARBA00023136"/>
    </source>
</evidence>
<comment type="caution">
    <text evidence="9">The sequence shown here is derived from an EMBL/GenBank/DDBJ whole genome shotgun (WGS) entry which is preliminary data.</text>
</comment>
<dbReference type="PANTHER" id="PTHR15549:SF26">
    <property type="entry name" value="AXIAL BUDDING PATTERN PROTEIN 2-RELATED"/>
    <property type="match status" value="1"/>
</dbReference>
<dbReference type="SMART" id="SM00321">
    <property type="entry name" value="WSC"/>
    <property type="match status" value="1"/>
</dbReference>
<evidence type="ECO:0000313" key="9">
    <source>
        <dbReference type="EMBL" id="KYK57190.1"/>
    </source>
</evidence>
<dbReference type="GO" id="GO:0016020">
    <property type="term" value="C:membrane"/>
    <property type="evidence" value="ECO:0007669"/>
    <property type="project" value="UniProtKB-SubCell"/>
</dbReference>
<keyword evidence="10" id="KW-1185">Reference proteome</keyword>
<evidence type="ECO:0000256" key="6">
    <source>
        <dbReference type="SAM" id="Phobius"/>
    </source>
</evidence>
<sequence length="313" mass="32894">MKLHTIAFTALLAASNVYAASDPPTKVIRSERSTRIAARQAKGVQHPSEVPLPGSFKSQGCFSSQGNLTMHKAPDKMSTGSCNNVCKADNFWVAGMKGSQCFCGFAYPPTNALVDDKKCNYPCPFYDLEACGGLGTPGAWSIFNTGINVDVSNFDESSSTTSSSAKPTSSSGDEATKAPAATETQAPADSSGDDKKSGPNTAGIAAGVVAGVVGAAALIGGIFFFLRRRRNSEIEEGHRRNAAVNAFINGSKPPGSSGSISMTDARLDPVLAHRRMSDGSIADNEDYSRRILRVCPAPLRRPSSPAPCFVHPR</sequence>
<dbReference type="NCBIfam" id="TIGR01167">
    <property type="entry name" value="LPXTG_anchor"/>
    <property type="match status" value="1"/>
</dbReference>
<evidence type="ECO:0000256" key="2">
    <source>
        <dbReference type="ARBA" id="ARBA00022692"/>
    </source>
</evidence>
<protein>
    <submittedName>
        <fullName evidence="9">WSC domain containing protein</fullName>
    </submittedName>
</protein>
<evidence type="ECO:0000259" key="8">
    <source>
        <dbReference type="PROSITE" id="PS51212"/>
    </source>
</evidence>
<feature type="chain" id="PRO_5007580693" evidence="7">
    <location>
        <begin position="20"/>
        <end position="313"/>
    </location>
</feature>
<dbReference type="RefSeq" id="XP_040656542.1">
    <property type="nucleotide sequence ID" value="XM_040801509.1"/>
</dbReference>
<dbReference type="GeneID" id="63716840"/>
<feature type="compositionally biased region" description="Low complexity" evidence="5">
    <location>
        <begin position="157"/>
        <end position="171"/>
    </location>
</feature>
<dbReference type="EMBL" id="LAYC01000002">
    <property type="protein sequence ID" value="KYK57190.1"/>
    <property type="molecule type" value="Genomic_DNA"/>
</dbReference>
<keyword evidence="3 6" id="KW-1133">Transmembrane helix</keyword>
<dbReference type="InterPro" id="IPR051694">
    <property type="entry name" value="Immunoregulatory_rcpt-like"/>
</dbReference>
<comment type="subcellular location">
    <subcellularLocation>
        <location evidence="1">Membrane</location>
        <topology evidence="1">Single-pass membrane protein</topology>
    </subcellularLocation>
</comment>
<evidence type="ECO:0000256" key="1">
    <source>
        <dbReference type="ARBA" id="ARBA00004167"/>
    </source>
</evidence>
<organism evidence="9 10">
    <name type="scientific">Drechmeria coniospora</name>
    <name type="common">Nematophagous fungus</name>
    <name type="synonym">Meria coniospora</name>
    <dbReference type="NCBI Taxonomy" id="98403"/>
    <lineage>
        <taxon>Eukaryota</taxon>
        <taxon>Fungi</taxon>
        <taxon>Dikarya</taxon>
        <taxon>Ascomycota</taxon>
        <taxon>Pezizomycotina</taxon>
        <taxon>Sordariomycetes</taxon>
        <taxon>Hypocreomycetidae</taxon>
        <taxon>Hypocreales</taxon>
        <taxon>Ophiocordycipitaceae</taxon>
        <taxon>Drechmeria</taxon>
    </lineage>
</organism>
<name>A0A151GJA7_DRECN</name>